<protein>
    <recommendedName>
        <fullName evidence="3">acetyl-CoA C-acetyltransferase</fullName>
        <ecNumber evidence="3">2.3.1.9</ecNumber>
    </recommendedName>
</protein>
<reference evidence="13 14" key="1">
    <citation type="submission" date="2015-11" db="EMBL/GenBank/DDBJ databases">
        <authorList>
            <person name="Zhang Y."/>
            <person name="Guo Z."/>
        </authorList>
    </citation>
    <scope>NUCLEOTIDE SEQUENCE [LARGE SCALE GENOMIC DNA]</scope>
    <source>
        <strain evidence="13">JGI-4</strain>
    </source>
</reference>
<evidence type="ECO:0000256" key="3">
    <source>
        <dbReference type="ARBA" id="ARBA00012705"/>
    </source>
</evidence>
<dbReference type="InterPro" id="IPR020615">
    <property type="entry name" value="Thiolase_acyl_enz_int_AS"/>
</dbReference>
<dbReference type="PROSITE" id="PS00098">
    <property type="entry name" value="THIOLASE_1"/>
    <property type="match status" value="1"/>
</dbReference>
<dbReference type="Pfam" id="PF02803">
    <property type="entry name" value="Thiolase_C"/>
    <property type="match status" value="1"/>
</dbReference>
<comment type="subunit">
    <text evidence="2">Homotetramer.</text>
</comment>
<proteinExistence type="inferred from homology"/>
<sequence>MREVVIASACRTPIGSFNGALSPLPAPKLGAIVIEEALKRANVPKEMVDEVIMGCVLTAGVGQAPARQAAIFAGLPTKVECMTINKVCGSGLKSVMLATQAIKLGDADIIVAGGMESMSNAPYLLDRARFGYRMGHAQIIDSMIKDGLWDVYNDFHMGNAGELCARECNISREEQDEFAVLSYKRALEAIEKGYFKNEIVPVSVPQPKGEPIIVSEDEEPKKVVFDKIPKLKPAFDPNGTITAANASKINDGAAALVLMSKEKADELGIKPLARIVAYTSAAKDPAWFTTAPVDAIEKVLRKANMKKEDIDLFEVNEAFAVVALATSKLAGIPIEKMNIHGGAVALGHPIGASGARILTTLLYAMERKGAKFGIAAICIGGGEASAVIVERV</sequence>
<keyword evidence="7" id="KW-0630">Potassium</keyword>
<evidence type="ECO:0000256" key="2">
    <source>
        <dbReference type="ARBA" id="ARBA00011881"/>
    </source>
</evidence>
<dbReference type="EC" id="2.3.1.9" evidence="3"/>
<dbReference type="InterPro" id="IPR020617">
    <property type="entry name" value="Thiolase_C"/>
</dbReference>
<dbReference type="InterPro" id="IPR002155">
    <property type="entry name" value="Thiolase"/>
</dbReference>
<dbReference type="InterPro" id="IPR020613">
    <property type="entry name" value="Thiolase_CS"/>
</dbReference>
<keyword evidence="6" id="KW-0809">Transit peptide</keyword>
<dbReference type="InterPro" id="IPR020616">
    <property type="entry name" value="Thiolase_N"/>
</dbReference>
<dbReference type="GO" id="GO:0046872">
    <property type="term" value="F:metal ion binding"/>
    <property type="evidence" value="ECO:0007669"/>
    <property type="project" value="UniProtKB-KW"/>
</dbReference>
<accession>A0A0P1LLX8</accession>
<evidence type="ECO:0000256" key="6">
    <source>
        <dbReference type="ARBA" id="ARBA00022946"/>
    </source>
</evidence>
<dbReference type="Proteomes" id="UP000182011">
    <property type="component" value="Unassembled WGS sequence"/>
</dbReference>
<dbReference type="FunFam" id="3.40.47.10:FF:000007">
    <property type="entry name" value="acetyl-CoA acetyltransferase, mitochondrial"/>
    <property type="match status" value="1"/>
</dbReference>
<dbReference type="Pfam" id="PF00108">
    <property type="entry name" value="Thiolase_N"/>
    <property type="match status" value="1"/>
</dbReference>
<dbReference type="PROSITE" id="PS00737">
    <property type="entry name" value="THIOLASE_2"/>
    <property type="match status" value="1"/>
</dbReference>
<dbReference type="EMBL" id="FAOP01000008">
    <property type="protein sequence ID" value="CUU07944.1"/>
    <property type="molecule type" value="Genomic_DNA"/>
</dbReference>
<dbReference type="STRING" id="1633631.GCA_001442925_01932"/>
<evidence type="ECO:0000256" key="1">
    <source>
        <dbReference type="ARBA" id="ARBA00010982"/>
    </source>
</evidence>
<dbReference type="SUPFAM" id="SSF53901">
    <property type="entry name" value="Thiolase-like"/>
    <property type="match status" value="2"/>
</dbReference>
<dbReference type="PANTHER" id="PTHR18919:SF156">
    <property type="entry name" value="ACETYL-COA ACETYLTRANSFERASE, MITOCHONDRIAL"/>
    <property type="match status" value="1"/>
</dbReference>
<dbReference type="PANTHER" id="PTHR18919">
    <property type="entry name" value="ACETYL-COA C-ACYLTRANSFERASE"/>
    <property type="match status" value="1"/>
</dbReference>
<feature type="active site" description="Acyl-thioester intermediate" evidence="9">
    <location>
        <position position="88"/>
    </location>
</feature>
<name>A0A0P1MKU3_9BACT</name>
<evidence type="ECO:0000256" key="7">
    <source>
        <dbReference type="ARBA" id="ARBA00022958"/>
    </source>
</evidence>
<dbReference type="Gene3D" id="3.40.47.10">
    <property type="match status" value="2"/>
</dbReference>
<dbReference type="GO" id="GO:0006635">
    <property type="term" value="P:fatty acid beta-oxidation"/>
    <property type="evidence" value="ECO:0007669"/>
    <property type="project" value="TreeGrafter"/>
</dbReference>
<dbReference type="NCBIfam" id="NF006086">
    <property type="entry name" value="PRK08235.1"/>
    <property type="match status" value="1"/>
</dbReference>
<feature type="domain" description="Thiolase C-terminal" evidence="12">
    <location>
        <begin position="270"/>
        <end position="391"/>
    </location>
</feature>
<evidence type="ECO:0000256" key="4">
    <source>
        <dbReference type="ARBA" id="ARBA00022679"/>
    </source>
</evidence>
<keyword evidence="8 10" id="KW-0012">Acyltransferase</keyword>
<accession>A0A0P1MF95</accession>
<feature type="active site" description="Proton acceptor" evidence="9">
    <location>
        <position position="378"/>
    </location>
</feature>
<dbReference type="RefSeq" id="WP_075427206.1">
    <property type="nucleotide sequence ID" value="NZ_CZVM01000103.1"/>
</dbReference>
<dbReference type="GO" id="GO:0003985">
    <property type="term" value="F:acetyl-CoA C-acetyltransferase activity"/>
    <property type="evidence" value="ECO:0007669"/>
    <property type="project" value="UniProtKB-EC"/>
</dbReference>
<comment type="similarity">
    <text evidence="1 10">Belongs to the thiolase-like superfamily. Thiolase family.</text>
</comment>
<dbReference type="InterPro" id="IPR016039">
    <property type="entry name" value="Thiolase-like"/>
</dbReference>
<feature type="active site" description="Proton acceptor" evidence="9">
    <location>
        <position position="348"/>
    </location>
</feature>
<keyword evidence="4 10" id="KW-0808">Transferase</keyword>
<dbReference type="InterPro" id="IPR020610">
    <property type="entry name" value="Thiolase_AS"/>
</dbReference>
<feature type="domain" description="Thiolase N-terminal" evidence="11">
    <location>
        <begin position="4"/>
        <end position="262"/>
    </location>
</feature>
<keyword evidence="5" id="KW-0479">Metal-binding</keyword>
<dbReference type="PIRSF" id="PIRSF000429">
    <property type="entry name" value="Ac-CoA_Ac_transf"/>
    <property type="match status" value="1"/>
</dbReference>
<dbReference type="AlphaFoldDB" id="A0A0P1MKU3"/>
<evidence type="ECO:0000313" key="14">
    <source>
        <dbReference type="Proteomes" id="UP000182011"/>
    </source>
</evidence>
<evidence type="ECO:0000259" key="12">
    <source>
        <dbReference type="Pfam" id="PF02803"/>
    </source>
</evidence>
<accession>A0A0P1MKU3</accession>
<dbReference type="PROSITE" id="PS00099">
    <property type="entry name" value="THIOLASE_3"/>
    <property type="match status" value="1"/>
</dbReference>
<evidence type="ECO:0000256" key="5">
    <source>
        <dbReference type="ARBA" id="ARBA00022723"/>
    </source>
</evidence>
<gene>
    <name evidence="13" type="ORF">JGI4_01937</name>
</gene>
<organism evidence="13 14">
    <name type="scientific">Candidatus Kryptonium thompsonii</name>
    <dbReference type="NCBI Taxonomy" id="1633631"/>
    <lineage>
        <taxon>Bacteria</taxon>
        <taxon>Pseudomonadati</taxon>
        <taxon>Candidatus Kryptoniota</taxon>
        <taxon>Candidatus Kryptonium</taxon>
    </lineage>
</organism>
<evidence type="ECO:0000259" key="11">
    <source>
        <dbReference type="Pfam" id="PF00108"/>
    </source>
</evidence>
<dbReference type="CDD" id="cd00751">
    <property type="entry name" value="thiolase"/>
    <property type="match status" value="1"/>
</dbReference>
<evidence type="ECO:0000313" key="13">
    <source>
        <dbReference type="EMBL" id="CUU07944.1"/>
    </source>
</evidence>
<accession>A0A0S4NAR9</accession>
<evidence type="ECO:0000256" key="10">
    <source>
        <dbReference type="RuleBase" id="RU003557"/>
    </source>
</evidence>
<evidence type="ECO:0000256" key="9">
    <source>
        <dbReference type="PIRSR" id="PIRSR000429-1"/>
    </source>
</evidence>
<evidence type="ECO:0000256" key="8">
    <source>
        <dbReference type="ARBA" id="ARBA00023315"/>
    </source>
</evidence>
<dbReference type="NCBIfam" id="TIGR01930">
    <property type="entry name" value="AcCoA-C-Actrans"/>
    <property type="match status" value="1"/>
</dbReference>